<proteinExistence type="predicted"/>
<evidence type="ECO:0000256" key="1">
    <source>
        <dbReference type="SAM" id="Phobius"/>
    </source>
</evidence>
<dbReference type="Gene3D" id="3.10.350.10">
    <property type="entry name" value="LysM domain"/>
    <property type="match status" value="1"/>
</dbReference>
<keyword evidence="4" id="KW-1185">Reference proteome</keyword>
<dbReference type="InterPro" id="IPR036779">
    <property type="entry name" value="LysM_dom_sf"/>
</dbReference>
<dbReference type="EMBL" id="BMCM01000004">
    <property type="protein sequence ID" value="GGD81292.1"/>
    <property type="molecule type" value="Genomic_DNA"/>
</dbReference>
<dbReference type="Pfam" id="PF01476">
    <property type="entry name" value="LysM"/>
    <property type="match status" value="1"/>
</dbReference>
<evidence type="ECO:0000259" key="2">
    <source>
        <dbReference type="PROSITE" id="PS51782"/>
    </source>
</evidence>
<protein>
    <recommendedName>
        <fullName evidence="2">LysM domain-containing protein</fullName>
    </recommendedName>
</protein>
<name>A0ABQ1RTS0_9MICO</name>
<dbReference type="RefSeq" id="WP_188436932.1">
    <property type="nucleotide sequence ID" value="NZ_BMCM01000004.1"/>
</dbReference>
<keyword evidence="1" id="KW-1133">Transmembrane helix</keyword>
<dbReference type="InterPro" id="IPR018392">
    <property type="entry name" value="LysM"/>
</dbReference>
<accession>A0ABQ1RTS0</accession>
<dbReference type="PROSITE" id="PS51782">
    <property type="entry name" value="LYSM"/>
    <property type="match status" value="1"/>
</dbReference>
<organism evidence="3 4">
    <name type="scientific">Microbacterium murale</name>
    <dbReference type="NCBI Taxonomy" id="1081040"/>
    <lineage>
        <taxon>Bacteria</taxon>
        <taxon>Bacillati</taxon>
        <taxon>Actinomycetota</taxon>
        <taxon>Actinomycetes</taxon>
        <taxon>Micrococcales</taxon>
        <taxon>Microbacteriaceae</taxon>
        <taxon>Microbacterium</taxon>
    </lineage>
</organism>
<dbReference type="SMART" id="SM00257">
    <property type="entry name" value="LysM"/>
    <property type="match status" value="1"/>
</dbReference>
<keyword evidence="1" id="KW-0472">Membrane</keyword>
<dbReference type="SUPFAM" id="SSF54106">
    <property type="entry name" value="LysM domain"/>
    <property type="match status" value="1"/>
</dbReference>
<evidence type="ECO:0000313" key="3">
    <source>
        <dbReference type="EMBL" id="GGD81292.1"/>
    </source>
</evidence>
<keyword evidence="1" id="KW-0812">Transmembrane</keyword>
<feature type="domain" description="LysM" evidence="2">
    <location>
        <begin position="69"/>
        <end position="118"/>
    </location>
</feature>
<evidence type="ECO:0000313" key="4">
    <source>
        <dbReference type="Proteomes" id="UP000629365"/>
    </source>
</evidence>
<feature type="transmembrane region" description="Helical" evidence="1">
    <location>
        <begin position="33"/>
        <end position="58"/>
    </location>
</feature>
<comment type="caution">
    <text evidence="3">The sequence shown here is derived from an EMBL/GenBank/DDBJ whole genome shotgun (WGS) entry which is preliminary data.</text>
</comment>
<dbReference type="Proteomes" id="UP000629365">
    <property type="component" value="Unassembled WGS sequence"/>
</dbReference>
<dbReference type="CDD" id="cd00118">
    <property type="entry name" value="LysM"/>
    <property type="match status" value="1"/>
</dbReference>
<gene>
    <name evidence="3" type="ORF">GCM10007269_25090</name>
</gene>
<sequence length="124" mass="12465">MSTISITAPAVLPVRSVTSAAPRLRLTTRGRRLLVALAALPLAAGIGFAAISGGSALASGESSGAASFDTVTVMPGDTLWAIAEDVAPAADPRTVISEIQKLNALSSGSLQVGQQLAIPGQYTH</sequence>
<reference evidence="4" key="1">
    <citation type="journal article" date="2019" name="Int. J. Syst. Evol. Microbiol.">
        <title>The Global Catalogue of Microorganisms (GCM) 10K type strain sequencing project: providing services to taxonomists for standard genome sequencing and annotation.</title>
        <authorList>
            <consortium name="The Broad Institute Genomics Platform"/>
            <consortium name="The Broad Institute Genome Sequencing Center for Infectious Disease"/>
            <person name="Wu L."/>
            <person name="Ma J."/>
        </authorList>
    </citation>
    <scope>NUCLEOTIDE SEQUENCE [LARGE SCALE GENOMIC DNA]</scope>
    <source>
        <strain evidence="4">CCM 7640</strain>
    </source>
</reference>